<gene>
    <name evidence="1" type="ORF">FPE_LOCUS17919</name>
</gene>
<dbReference type="Proteomes" id="UP000834106">
    <property type="component" value="Chromosome 11"/>
</dbReference>
<evidence type="ECO:0000313" key="2">
    <source>
        <dbReference type="Proteomes" id="UP000834106"/>
    </source>
</evidence>
<proteinExistence type="predicted"/>
<dbReference type="EMBL" id="OU503046">
    <property type="protein sequence ID" value="CAI9770489.1"/>
    <property type="molecule type" value="Genomic_DNA"/>
</dbReference>
<reference evidence="1" key="1">
    <citation type="submission" date="2023-05" db="EMBL/GenBank/DDBJ databases">
        <authorList>
            <person name="Huff M."/>
        </authorList>
    </citation>
    <scope>NUCLEOTIDE SEQUENCE</scope>
</reference>
<sequence length="164" mass="18370">MAQKRKMDITVVDENDKELLTIFLNAASNLSLLYTEAVDQQKTAFEGGQKYSLRAIWKAFGSSTTARARARRIIPRYGWRRGEGGDPEFDALMVRPRMGRRDGGRRDGGRVTGSKGRWAKGRRDCWGVGRRNWDGGGVGRWWDEAGGGELAGRVGLPVQVVEKW</sequence>
<protein>
    <submittedName>
        <fullName evidence="1">Uncharacterized protein</fullName>
    </submittedName>
</protein>
<organism evidence="1 2">
    <name type="scientific">Fraxinus pennsylvanica</name>
    <dbReference type="NCBI Taxonomy" id="56036"/>
    <lineage>
        <taxon>Eukaryota</taxon>
        <taxon>Viridiplantae</taxon>
        <taxon>Streptophyta</taxon>
        <taxon>Embryophyta</taxon>
        <taxon>Tracheophyta</taxon>
        <taxon>Spermatophyta</taxon>
        <taxon>Magnoliopsida</taxon>
        <taxon>eudicotyledons</taxon>
        <taxon>Gunneridae</taxon>
        <taxon>Pentapetalae</taxon>
        <taxon>asterids</taxon>
        <taxon>lamiids</taxon>
        <taxon>Lamiales</taxon>
        <taxon>Oleaceae</taxon>
        <taxon>Oleeae</taxon>
        <taxon>Fraxinus</taxon>
    </lineage>
</organism>
<dbReference type="AlphaFoldDB" id="A0AAD1ZJJ3"/>
<name>A0AAD1ZJJ3_9LAMI</name>
<keyword evidence="2" id="KW-1185">Reference proteome</keyword>
<evidence type="ECO:0000313" key="1">
    <source>
        <dbReference type="EMBL" id="CAI9770489.1"/>
    </source>
</evidence>
<accession>A0AAD1ZJJ3</accession>